<evidence type="ECO:0000313" key="3">
    <source>
        <dbReference type="Proteomes" id="UP001107961"/>
    </source>
</evidence>
<dbReference type="RefSeq" id="WP_022993948.1">
    <property type="nucleotide sequence ID" value="NZ_CP012331.1"/>
</dbReference>
<gene>
    <name evidence="2" type="ORF">LZG35_12510</name>
</gene>
<name>A0A9Q3W2L2_9GAMM</name>
<accession>A0A9Q3W2L2</accession>
<dbReference type="KEGG" id="axe:P40_03195"/>
<dbReference type="Proteomes" id="UP001107961">
    <property type="component" value="Unassembled WGS sequence"/>
</dbReference>
<feature type="signal peptide" evidence="1">
    <location>
        <begin position="1"/>
        <end position="19"/>
    </location>
</feature>
<evidence type="ECO:0000256" key="1">
    <source>
        <dbReference type="SAM" id="SignalP"/>
    </source>
</evidence>
<evidence type="ECO:0000313" key="2">
    <source>
        <dbReference type="EMBL" id="MCE7509465.1"/>
    </source>
</evidence>
<organism evidence="2 3">
    <name type="scientific">Alloalcanivorax xenomutans</name>
    <dbReference type="NCBI Taxonomy" id="1094342"/>
    <lineage>
        <taxon>Bacteria</taxon>
        <taxon>Pseudomonadati</taxon>
        <taxon>Pseudomonadota</taxon>
        <taxon>Gammaproteobacteria</taxon>
        <taxon>Oceanospirillales</taxon>
        <taxon>Alcanivoracaceae</taxon>
        <taxon>Alloalcanivorax</taxon>
    </lineage>
</organism>
<protein>
    <submittedName>
        <fullName evidence="2">TIGR04219 family outer membrane beta-barrel protein</fullName>
    </submittedName>
</protein>
<proteinExistence type="predicted"/>
<dbReference type="InterPro" id="IPR026387">
    <property type="entry name" value="OMP_w_GlyGly"/>
</dbReference>
<feature type="chain" id="PRO_5040294727" evidence="1">
    <location>
        <begin position="20"/>
        <end position="246"/>
    </location>
</feature>
<dbReference type="SUPFAM" id="SSF56925">
    <property type="entry name" value="OMPA-like"/>
    <property type="match status" value="1"/>
</dbReference>
<dbReference type="AlphaFoldDB" id="A0A9Q3W2L2"/>
<dbReference type="NCBIfam" id="TIGR04219">
    <property type="entry name" value="OMP_w_GlyGly"/>
    <property type="match status" value="1"/>
</dbReference>
<dbReference type="InterPro" id="IPR011250">
    <property type="entry name" value="OMP/PagP_B-barrel"/>
</dbReference>
<sequence>MKRLMLGALVLGATPLVQAAPLVDAYFGAYTWDAEISGDIASGGGNIDVEHDLGLDDSRENVLFVGVEHAIPLIPNARIRHMEFSEGGSRTLGRNISFNGQDFLAGEEVSGDLDLELLDGTLYWSPLNNVVKLDLGVTVRRMEADFKVSGLGRAASESANKTFPMGYLAARVNLPLTGLYVGGEVNAITYDGSDMRDYTARVGWQSDFLLGVEAGYSRLEVELDDVSGVDTDLEIGGPYLAATLRF</sequence>
<dbReference type="EMBL" id="JAJVKT010000014">
    <property type="protein sequence ID" value="MCE7509465.1"/>
    <property type="molecule type" value="Genomic_DNA"/>
</dbReference>
<comment type="caution">
    <text evidence="2">The sequence shown here is derived from an EMBL/GenBank/DDBJ whole genome shotgun (WGS) entry which is preliminary data.</text>
</comment>
<keyword evidence="3" id="KW-1185">Reference proteome</keyword>
<keyword evidence="1" id="KW-0732">Signal</keyword>
<reference evidence="2" key="1">
    <citation type="submission" date="2022-01" db="EMBL/GenBank/DDBJ databases">
        <authorList>
            <person name="Karlyshev A.V."/>
            <person name="Jaspars M."/>
        </authorList>
    </citation>
    <scope>NUCLEOTIDE SEQUENCE</scope>
    <source>
        <strain evidence="2">AGSA3-2</strain>
    </source>
</reference>